<dbReference type="InterPro" id="IPR012902">
    <property type="entry name" value="N_methyl_site"/>
</dbReference>
<name>A0A369M5K5_9ACTN</name>
<evidence type="ECO:0000313" key="2">
    <source>
        <dbReference type="EMBL" id="RDB66910.1"/>
    </source>
</evidence>
<keyword evidence="1" id="KW-1133">Transmembrane helix</keyword>
<keyword evidence="1" id="KW-0812">Transmembrane</keyword>
<accession>A0A369M5K5</accession>
<sequence>MRAPRTARALRADDGFTLGEVLVTVLLVGLLTLAVAAGIGVAVKACGSIKQATEANALMGNAVTAVQDELRFAYDVEAVSGASSGVGPVYAFDSSVRGYRLYLANDANTITVNGVNAANPEGTADPLPGTVDTVAALPLLNTDTSGTGASVQLDSLTWNPDPAGGGLWAFSLTVSNGDYEAQSKTITVRTVNNW</sequence>
<dbReference type="OrthoDB" id="10010253at2"/>
<keyword evidence="1" id="KW-0472">Membrane</keyword>
<evidence type="ECO:0000256" key="1">
    <source>
        <dbReference type="SAM" id="Phobius"/>
    </source>
</evidence>
<evidence type="ECO:0008006" key="4">
    <source>
        <dbReference type="Google" id="ProtNLM"/>
    </source>
</evidence>
<feature type="transmembrane region" description="Helical" evidence="1">
    <location>
        <begin position="21"/>
        <end position="43"/>
    </location>
</feature>
<dbReference type="AlphaFoldDB" id="A0A369M5K5"/>
<keyword evidence="3" id="KW-1185">Reference proteome</keyword>
<dbReference type="NCBIfam" id="TIGR02532">
    <property type="entry name" value="IV_pilin_GFxxxE"/>
    <property type="match status" value="1"/>
</dbReference>
<dbReference type="GeneID" id="78358137"/>
<dbReference type="EMBL" id="PPTS01000001">
    <property type="protein sequence ID" value="RDB66910.1"/>
    <property type="molecule type" value="Genomic_DNA"/>
</dbReference>
<proteinExistence type="predicted"/>
<gene>
    <name evidence="2" type="ORF">C1877_00170</name>
</gene>
<organism evidence="2 3">
    <name type="scientific">Gordonibacter pamelaeae</name>
    <dbReference type="NCBI Taxonomy" id="471189"/>
    <lineage>
        <taxon>Bacteria</taxon>
        <taxon>Bacillati</taxon>
        <taxon>Actinomycetota</taxon>
        <taxon>Coriobacteriia</taxon>
        <taxon>Eggerthellales</taxon>
        <taxon>Eggerthellaceae</taxon>
        <taxon>Gordonibacter</taxon>
    </lineage>
</organism>
<protein>
    <recommendedName>
        <fullName evidence="4">Prepilin-type N-terminal cleavage/methylation domain-containing protein</fullName>
    </recommendedName>
</protein>
<reference evidence="2 3" key="1">
    <citation type="journal article" date="2018" name="Elife">
        <title>Discovery and characterization of a prevalent human gut bacterial enzyme sufficient for the inactivation of a family of plant toxins.</title>
        <authorList>
            <person name="Koppel N."/>
            <person name="Bisanz J.E."/>
            <person name="Pandelia M.E."/>
            <person name="Turnbaugh P.J."/>
            <person name="Balskus E.P."/>
        </authorList>
    </citation>
    <scope>NUCLEOTIDE SEQUENCE [LARGE SCALE GENOMIC DNA]</scope>
    <source>
        <strain evidence="2 3">3C</strain>
    </source>
</reference>
<dbReference type="Proteomes" id="UP000254000">
    <property type="component" value="Unassembled WGS sequence"/>
</dbReference>
<evidence type="ECO:0000313" key="3">
    <source>
        <dbReference type="Proteomes" id="UP000254000"/>
    </source>
</evidence>
<comment type="caution">
    <text evidence="2">The sequence shown here is derived from an EMBL/GenBank/DDBJ whole genome shotgun (WGS) entry which is preliminary data.</text>
</comment>
<dbReference type="RefSeq" id="WP_114568060.1">
    <property type="nucleotide sequence ID" value="NZ_CABMMS010000001.1"/>
</dbReference>